<proteinExistence type="predicted"/>
<dbReference type="AlphaFoldDB" id="A0A2N3XZ38"/>
<reference evidence="2" key="1">
    <citation type="submission" date="2017-12" db="EMBL/GenBank/DDBJ databases">
        <title>Sequencing the genomes of 1000 Actinobacteria strains.</title>
        <authorList>
            <person name="Klenk H.-P."/>
        </authorList>
    </citation>
    <scope>NUCLEOTIDE SEQUENCE [LARGE SCALE GENOMIC DNA]</scope>
    <source>
        <strain evidence="2">DSM 44228</strain>
    </source>
</reference>
<evidence type="ECO:0000256" key="1">
    <source>
        <dbReference type="SAM" id="MobiDB-lite"/>
    </source>
</evidence>
<name>A0A2N3XZ38_SACSN</name>
<protein>
    <recommendedName>
        <fullName evidence="4">Holliday junction resolvase</fullName>
    </recommendedName>
</protein>
<evidence type="ECO:0000313" key="2">
    <source>
        <dbReference type="EMBL" id="PKW15947.1"/>
    </source>
</evidence>
<dbReference type="RefSeq" id="WP_010696574.1">
    <property type="nucleotide sequence ID" value="NZ_CP061007.1"/>
</dbReference>
<evidence type="ECO:0000313" key="3">
    <source>
        <dbReference type="Proteomes" id="UP000233786"/>
    </source>
</evidence>
<dbReference type="Proteomes" id="UP000233786">
    <property type="component" value="Unassembled WGS sequence"/>
</dbReference>
<dbReference type="STRING" id="994479.GCA_000194155_03488"/>
<feature type="region of interest" description="Disordered" evidence="1">
    <location>
        <begin position="1"/>
        <end position="23"/>
    </location>
</feature>
<sequence length="170" mass="18640">MSTSTRSRSEIGRANNRKGKNYERHAARYLRGHGWPDAERKPDPGWRSADRVSPDLGDIRGTDRLVWQVKARADLSSLDITRILAETTQQAIAAGADYGILIQRRAGKADPGRWWAWLPVGDLAALVAAGQHDWPAVLDTRLHVPARVELADLVPLLHAAGYGTPPEVAA</sequence>
<keyword evidence="3" id="KW-1185">Reference proteome</keyword>
<evidence type="ECO:0008006" key="4">
    <source>
        <dbReference type="Google" id="ProtNLM"/>
    </source>
</evidence>
<dbReference type="EMBL" id="PJNB01000001">
    <property type="protein sequence ID" value="PKW15947.1"/>
    <property type="molecule type" value="Genomic_DNA"/>
</dbReference>
<comment type="caution">
    <text evidence="2">The sequence shown here is derived from an EMBL/GenBank/DDBJ whole genome shotgun (WGS) entry which is preliminary data.</text>
</comment>
<accession>A0A2N3XZ38</accession>
<organism evidence="2 3">
    <name type="scientific">Saccharopolyspora spinosa</name>
    <dbReference type="NCBI Taxonomy" id="60894"/>
    <lineage>
        <taxon>Bacteria</taxon>
        <taxon>Bacillati</taxon>
        <taxon>Actinomycetota</taxon>
        <taxon>Actinomycetes</taxon>
        <taxon>Pseudonocardiales</taxon>
        <taxon>Pseudonocardiaceae</taxon>
        <taxon>Saccharopolyspora</taxon>
    </lineage>
</organism>
<gene>
    <name evidence="2" type="ORF">A8926_3729</name>
</gene>